<evidence type="ECO:0000313" key="4">
    <source>
        <dbReference type="Proteomes" id="UP000258309"/>
    </source>
</evidence>
<dbReference type="InterPro" id="IPR000182">
    <property type="entry name" value="GNAT_dom"/>
</dbReference>
<dbReference type="InterPro" id="IPR051531">
    <property type="entry name" value="N-acetyltransferase"/>
</dbReference>
<proteinExistence type="predicted"/>
<reference evidence="3 4" key="1">
    <citation type="submission" date="2018-05" db="EMBL/GenBank/DDBJ databases">
        <title>Draft genome sequence of Scytalidium lignicola DSM 105466, a ubiquitous saprotrophic fungus.</title>
        <authorList>
            <person name="Buettner E."/>
            <person name="Gebauer A.M."/>
            <person name="Hofrichter M."/>
            <person name="Liers C."/>
            <person name="Kellner H."/>
        </authorList>
    </citation>
    <scope>NUCLEOTIDE SEQUENCE [LARGE SCALE GENOMIC DNA]</scope>
    <source>
        <strain evidence="3 4">DSM 105466</strain>
    </source>
</reference>
<dbReference type="PANTHER" id="PTHR43792">
    <property type="entry name" value="GNAT FAMILY, PUTATIVE (AFU_ORTHOLOGUE AFUA_3G00765)-RELATED-RELATED"/>
    <property type="match status" value="1"/>
</dbReference>
<comment type="caution">
    <text evidence="3">The sequence shown here is derived from an EMBL/GenBank/DDBJ whole genome shotgun (WGS) entry which is preliminary data.</text>
</comment>
<feature type="domain" description="N-acetyltransferase" evidence="2">
    <location>
        <begin position="50"/>
        <end position="215"/>
    </location>
</feature>
<organism evidence="3 4">
    <name type="scientific">Scytalidium lignicola</name>
    <name type="common">Hyphomycete</name>
    <dbReference type="NCBI Taxonomy" id="5539"/>
    <lineage>
        <taxon>Eukaryota</taxon>
        <taxon>Fungi</taxon>
        <taxon>Dikarya</taxon>
        <taxon>Ascomycota</taxon>
        <taxon>Pezizomycotina</taxon>
        <taxon>Leotiomycetes</taxon>
        <taxon>Leotiomycetes incertae sedis</taxon>
        <taxon>Scytalidium</taxon>
    </lineage>
</organism>
<dbReference type="GO" id="GO:0016747">
    <property type="term" value="F:acyltransferase activity, transferring groups other than amino-acyl groups"/>
    <property type="evidence" value="ECO:0007669"/>
    <property type="project" value="InterPro"/>
</dbReference>
<dbReference type="SUPFAM" id="SSF55729">
    <property type="entry name" value="Acyl-CoA N-acyltransferases (Nat)"/>
    <property type="match status" value="1"/>
</dbReference>
<dbReference type="EMBL" id="NCSJ02000013">
    <property type="protein sequence ID" value="RFU35002.1"/>
    <property type="molecule type" value="Genomic_DNA"/>
</dbReference>
<feature type="compositionally biased region" description="Acidic residues" evidence="1">
    <location>
        <begin position="98"/>
        <end position="107"/>
    </location>
</feature>
<sequence length="216" mass="24124">MPGFLDTVLTSTKHPIYLRCLRLSDAAAVAHILSNPENNKYERFSNREPMKIEEAETAINAMRKSASEEVPTRVNLVVVYTGGRESRSLPHEGNGSGGEEEEEEEEEEEIVIGLSGFGGIDLIDGKRFADVGAMIEPEYRGRGYAFECLKLSIDFAFEKLKTDGVSCQTQEANAAMIGLLEKLGWKGAVKQQPPLCDLRYEMSPEDWVEMKKKMKD</sequence>
<evidence type="ECO:0000313" key="3">
    <source>
        <dbReference type="EMBL" id="RFU35002.1"/>
    </source>
</evidence>
<feature type="non-terminal residue" evidence="3">
    <location>
        <position position="1"/>
    </location>
</feature>
<accession>A0A3E2HP62</accession>
<gene>
    <name evidence="3" type="ORF">B7463_g1313</name>
</gene>
<dbReference type="AlphaFoldDB" id="A0A3E2HP62"/>
<dbReference type="PROSITE" id="PS51186">
    <property type="entry name" value="GNAT"/>
    <property type="match status" value="1"/>
</dbReference>
<dbReference type="Proteomes" id="UP000258309">
    <property type="component" value="Unassembled WGS sequence"/>
</dbReference>
<evidence type="ECO:0000256" key="1">
    <source>
        <dbReference type="SAM" id="MobiDB-lite"/>
    </source>
</evidence>
<keyword evidence="4" id="KW-1185">Reference proteome</keyword>
<dbReference type="InterPro" id="IPR016181">
    <property type="entry name" value="Acyl_CoA_acyltransferase"/>
</dbReference>
<dbReference type="PANTHER" id="PTHR43792:SF1">
    <property type="entry name" value="N-ACETYLTRANSFERASE DOMAIN-CONTAINING PROTEIN"/>
    <property type="match status" value="1"/>
</dbReference>
<feature type="non-terminal residue" evidence="3">
    <location>
        <position position="216"/>
    </location>
</feature>
<evidence type="ECO:0000259" key="2">
    <source>
        <dbReference type="PROSITE" id="PS51186"/>
    </source>
</evidence>
<dbReference type="Gene3D" id="3.40.630.30">
    <property type="match status" value="1"/>
</dbReference>
<name>A0A3E2HP62_SCYLI</name>
<feature type="region of interest" description="Disordered" evidence="1">
    <location>
        <begin position="85"/>
        <end position="107"/>
    </location>
</feature>
<protein>
    <recommendedName>
        <fullName evidence="2">N-acetyltransferase domain-containing protein</fullName>
    </recommendedName>
</protein>
<dbReference type="Pfam" id="PF13302">
    <property type="entry name" value="Acetyltransf_3"/>
    <property type="match status" value="1"/>
</dbReference>
<dbReference type="OrthoDB" id="64477at2759"/>